<organism evidence="10 11">
    <name type="scientific">Albula glossodonta</name>
    <name type="common">roundjaw bonefish</name>
    <dbReference type="NCBI Taxonomy" id="121402"/>
    <lineage>
        <taxon>Eukaryota</taxon>
        <taxon>Metazoa</taxon>
        <taxon>Chordata</taxon>
        <taxon>Craniata</taxon>
        <taxon>Vertebrata</taxon>
        <taxon>Euteleostomi</taxon>
        <taxon>Actinopterygii</taxon>
        <taxon>Neopterygii</taxon>
        <taxon>Teleostei</taxon>
        <taxon>Albuliformes</taxon>
        <taxon>Albulidae</taxon>
        <taxon>Albula</taxon>
    </lineage>
</organism>
<proteinExistence type="inferred from homology"/>
<comment type="subcellular location">
    <subcellularLocation>
        <location evidence="1">Membrane</location>
        <topology evidence="1">Multi-pass membrane protein</topology>
    </subcellularLocation>
</comment>
<feature type="transmembrane region" description="Helical" evidence="8">
    <location>
        <begin position="398"/>
        <end position="416"/>
    </location>
</feature>
<comment type="similarity">
    <text evidence="2">Belongs to the nucleotide-sugar transporter family. SLC35B subfamily.</text>
</comment>
<feature type="transmembrane region" description="Helical" evidence="8">
    <location>
        <begin position="159"/>
        <end position="179"/>
    </location>
</feature>
<dbReference type="OrthoDB" id="10035043at2759"/>
<evidence type="ECO:0000256" key="2">
    <source>
        <dbReference type="ARBA" id="ARBA00010694"/>
    </source>
</evidence>
<dbReference type="PANTHER" id="PTHR10778">
    <property type="entry name" value="SOLUTE CARRIER FAMILY 35 MEMBER B"/>
    <property type="match status" value="1"/>
</dbReference>
<dbReference type="SUPFAM" id="SSF103481">
    <property type="entry name" value="Multidrug resistance efflux transporter EmrE"/>
    <property type="match status" value="2"/>
</dbReference>
<dbReference type="GO" id="GO:0046964">
    <property type="term" value="F:3'-phosphoadenosine 5'-phosphosulfate transmembrane transporter activity"/>
    <property type="evidence" value="ECO:0007669"/>
    <property type="project" value="TreeGrafter"/>
</dbReference>
<dbReference type="EMBL" id="JAFBMS010000019">
    <property type="protein sequence ID" value="KAG9344669.1"/>
    <property type="molecule type" value="Genomic_DNA"/>
</dbReference>
<evidence type="ECO:0000256" key="4">
    <source>
        <dbReference type="ARBA" id="ARBA00022692"/>
    </source>
</evidence>
<dbReference type="Pfam" id="PF08449">
    <property type="entry name" value="UAA"/>
    <property type="match status" value="1"/>
</dbReference>
<dbReference type="Proteomes" id="UP000824540">
    <property type="component" value="Unassembled WGS sequence"/>
</dbReference>
<accession>A0A8T2NWW4</accession>
<dbReference type="InterPro" id="IPR013657">
    <property type="entry name" value="SCL35B1-4/HUT1"/>
</dbReference>
<feature type="transmembrane region" description="Helical" evidence="8">
    <location>
        <begin position="307"/>
        <end position="330"/>
    </location>
</feature>
<keyword evidence="11" id="KW-1185">Reference proteome</keyword>
<keyword evidence="3" id="KW-0813">Transport</keyword>
<feature type="transmembrane region" description="Helical" evidence="8">
    <location>
        <begin position="342"/>
        <end position="362"/>
    </location>
</feature>
<evidence type="ECO:0000256" key="8">
    <source>
        <dbReference type="SAM" id="Phobius"/>
    </source>
</evidence>
<feature type="transmembrane region" description="Helical" evidence="8">
    <location>
        <begin position="369"/>
        <end position="392"/>
    </location>
</feature>
<feature type="signal peptide" evidence="9">
    <location>
        <begin position="1"/>
        <end position="22"/>
    </location>
</feature>
<feature type="transmembrane region" description="Helical" evidence="8">
    <location>
        <begin position="38"/>
        <end position="59"/>
    </location>
</feature>
<protein>
    <recommendedName>
        <fullName evidence="7">Adenosine 3'-phospho 5'-phosphosulfate transporter 1</fullName>
    </recommendedName>
</protein>
<evidence type="ECO:0000256" key="1">
    <source>
        <dbReference type="ARBA" id="ARBA00004141"/>
    </source>
</evidence>
<sequence length="435" mass="48413">MPSYLLSVWQSLALLLFPVAVASEEQSSVLESWHDVWLFRFFLNVLGYATIVIPGYLLIRYFKRISYLETGRGVCFPIIKACVFGSETKSGLLDDASTTPKNEAESSSPTRQALKLMFCAVGLQTSYLTWGVLQERVMTRSYGAGVAGGVGERFTDSQFLVFMNRILALTVAGVWCVLFKQPRHGAPMYKYSFASLSNILSSWCQYEALKYISFPTQVLAKASKVIPVMLMGKIVSRKSYEYWEYFTAVLISVGVSMFLLSSSTQEHPSTVTTFSGVIILGGYIVFDSFTSNWQDNLFKYKMSSVQMMFGVNLFSCLFTVGSLLEQGAFFDSLAFMARHSEFAFHAVLLSICSACGQLFIFYTIAQFGAAVFTIIMTLRQAIAILLSCFLYGHAVSMVGGFGVAVVFLALFLRVYARSRMKKSKKPAGQPQVQKV</sequence>
<reference evidence="10" key="1">
    <citation type="thesis" date="2021" institute="BYU ScholarsArchive" country="Provo, UT, USA">
        <title>Applications of and Algorithms for Genome Assembly and Genomic Analyses with an Emphasis on Marine Teleosts.</title>
        <authorList>
            <person name="Pickett B.D."/>
        </authorList>
    </citation>
    <scope>NUCLEOTIDE SEQUENCE</scope>
    <source>
        <strain evidence="10">HI-2016</strain>
    </source>
</reference>
<feature type="transmembrane region" description="Helical" evidence="8">
    <location>
        <begin position="242"/>
        <end position="261"/>
    </location>
</feature>
<comment type="caution">
    <text evidence="10">The sequence shown here is derived from an EMBL/GenBank/DDBJ whole genome shotgun (WGS) entry which is preliminary data.</text>
</comment>
<feature type="transmembrane region" description="Helical" evidence="8">
    <location>
        <begin position="267"/>
        <end position="286"/>
    </location>
</feature>
<name>A0A8T2NWW4_9TELE</name>
<dbReference type="PANTHER" id="PTHR10778:SF13">
    <property type="entry name" value="ADENOSINE 3'-PHOSPHO 5'-PHOSPHOSULFATE TRANSPORTER 1"/>
    <property type="match status" value="1"/>
</dbReference>
<keyword evidence="6 8" id="KW-0472">Membrane</keyword>
<dbReference type="InterPro" id="IPR037185">
    <property type="entry name" value="EmrE-like"/>
</dbReference>
<dbReference type="AlphaFoldDB" id="A0A8T2NWW4"/>
<evidence type="ECO:0000256" key="9">
    <source>
        <dbReference type="SAM" id="SignalP"/>
    </source>
</evidence>
<evidence type="ECO:0000256" key="3">
    <source>
        <dbReference type="ARBA" id="ARBA00022448"/>
    </source>
</evidence>
<keyword evidence="5 8" id="KW-1133">Transmembrane helix</keyword>
<evidence type="ECO:0000313" key="10">
    <source>
        <dbReference type="EMBL" id="KAG9344669.1"/>
    </source>
</evidence>
<evidence type="ECO:0000256" key="7">
    <source>
        <dbReference type="ARBA" id="ARBA00039668"/>
    </source>
</evidence>
<evidence type="ECO:0000256" key="6">
    <source>
        <dbReference type="ARBA" id="ARBA00023136"/>
    </source>
</evidence>
<dbReference type="GO" id="GO:0000139">
    <property type="term" value="C:Golgi membrane"/>
    <property type="evidence" value="ECO:0007669"/>
    <property type="project" value="TreeGrafter"/>
</dbReference>
<feature type="transmembrane region" description="Helical" evidence="8">
    <location>
        <begin position="113"/>
        <end position="133"/>
    </location>
</feature>
<evidence type="ECO:0000256" key="5">
    <source>
        <dbReference type="ARBA" id="ARBA00022989"/>
    </source>
</evidence>
<keyword evidence="4 8" id="KW-0812">Transmembrane</keyword>
<gene>
    <name evidence="10" type="ORF">JZ751_010355</name>
</gene>
<keyword evidence="9" id="KW-0732">Signal</keyword>
<dbReference type="GO" id="GO:0005789">
    <property type="term" value="C:endoplasmic reticulum membrane"/>
    <property type="evidence" value="ECO:0007669"/>
    <property type="project" value="TreeGrafter"/>
</dbReference>
<feature type="chain" id="PRO_5035865287" description="Adenosine 3'-phospho 5'-phosphosulfate transporter 1" evidence="9">
    <location>
        <begin position="23"/>
        <end position="435"/>
    </location>
</feature>
<evidence type="ECO:0000313" key="11">
    <source>
        <dbReference type="Proteomes" id="UP000824540"/>
    </source>
</evidence>